<dbReference type="AlphaFoldDB" id="A0ABD7HGT8"/>
<name>A0ABD7HGT8_9MYCO</name>
<protein>
    <recommendedName>
        <fullName evidence="4">Helix-turn-helix domain-containing protein</fullName>
    </recommendedName>
</protein>
<sequence length="291" mass="31051">MTFSKFEWNRLPERVRLKNTTAAVASEMFNRASMDGTGVLINQKKMARTLETSERTVGRALTALVSEGLIWRTKKGSNAGRNGGASVYVLTMPKNTGHPSPEHRTSVTGTPDTSDRLIDPLIDPGNRPGSYLSTTAGEDIKSEPALRAVSAEGQGSDLGSLYDTPTESDLPSVAHIAVPTGTALVHQPTTETNHPSGLSEDDRASILADLYGSAAEPSQRASDPEAIHGADTAILALLTVVPVDEPGWDGSGTPWPRDKAIPADPWGTPYFDEHTGEHFEYRPGELPVVAS</sequence>
<evidence type="ECO:0008006" key="4">
    <source>
        <dbReference type="Google" id="ProtNLM"/>
    </source>
</evidence>
<feature type="region of interest" description="Disordered" evidence="1">
    <location>
        <begin position="94"/>
        <end position="128"/>
    </location>
</feature>
<evidence type="ECO:0000313" key="2">
    <source>
        <dbReference type="EMBL" id="RIT28647.1"/>
    </source>
</evidence>
<evidence type="ECO:0000256" key="1">
    <source>
        <dbReference type="SAM" id="MobiDB-lite"/>
    </source>
</evidence>
<organism evidence="2 3">
    <name type="scientific">Mycobacteroides abscessus</name>
    <dbReference type="NCBI Taxonomy" id="36809"/>
    <lineage>
        <taxon>Bacteria</taxon>
        <taxon>Bacillati</taxon>
        <taxon>Actinomycetota</taxon>
        <taxon>Actinomycetes</taxon>
        <taxon>Mycobacteriales</taxon>
        <taxon>Mycobacteriaceae</taxon>
        <taxon>Mycobacteroides</taxon>
    </lineage>
</organism>
<comment type="caution">
    <text evidence="2">The sequence shown here is derived from an EMBL/GenBank/DDBJ whole genome shotgun (WGS) entry which is preliminary data.</text>
</comment>
<accession>A0ABD7HGT8</accession>
<dbReference type="InterPro" id="IPR036390">
    <property type="entry name" value="WH_DNA-bd_sf"/>
</dbReference>
<reference evidence="2 3" key="1">
    <citation type="submission" date="2018-08" db="EMBL/GenBank/DDBJ databases">
        <title>Linezolid Resistance in Mycobacterium abscessus: MIC Distribution and Comprehensive Investigation of Resistance Mechanisms.</title>
        <authorList>
            <person name="Ye M."/>
            <person name="Xu L."/>
            <person name="Zou Y."/>
            <person name="Li B."/>
            <person name="Guo Q."/>
            <person name="Zhang Y."/>
            <person name="Zhan M."/>
            <person name="Xu B."/>
            <person name="Yu F."/>
            <person name="Zhang Z."/>
            <person name="Chu H."/>
        </authorList>
    </citation>
    <scope>NUCLEOTIDE SEQUENCE [LARGE SCALE GENOMIC DNA]</scope>
    <source>
        <strain evidence="2 3">G143</strain>
    </source>
</reference>
<gene>
    <name evidence="2" type="ORF">D2E76_27300</name>
</gene>
<dbReference type="EMBL" id="QXBN01000050">
    <property type="protein sequence ID" value="RIT28647.1"/>
    <property type="molecule type" value="Genomic_DNA"/>
</dbReference>
<dbReference type="SUPFAM" id="SSF46785">
    <property type="entry name" value="Winged helix' DNA-binding domain"/>
    <property type="match status" value="1"/>
</dbReference>
<dbReference type="Proteomes" id="UP000284557">
    <property type="component" value="Unassembled WGS sequence"/>
</dbReference>
<dbReference type="RefSeq" id="WP_119596623.1">
    <property type="nucleotide sequence ID" value="NZ_QXBN01000050.1"/>
</dbReference>
<proteinExistence type="predicted"/>
<evidence type="ECO:0000313" key="3">
    <source>
        <dbReference type="Proteomes" id="UP000284557"/>
    </source>
</evidence>